<proteinExistence type="predicted"/>
<dbReference type="EMBL" id="NXLY01000053">
    <property type="protein sequence ID" value="TKX32688.1"/>
    <property type="molecule type" value="Genomic_DNA"/>
</dbReference>
<organism evidence="1 2">
    <name type="scientific">Campylobacter taeniopygiae</name>
    <dbReference type="NCBI Taxonomy" id="2510188"/>
    <lineage>
        <taxon>Bacteria</taxon>
        <taxon>Pseudomonadati</taxon>
        <taxon>Campylobacterota</taxon>
        <taxon>Epsilonproteobacteria</taxon>
        <taxon>Campylobacterales</taxon>
        <taxon>Campylobacteraceae</taxon>
        <taxon>Campylobacter</taxon>
    </lineage>
</organism>
<dbReference type="Proteomes" id="UP000309584">
    <property type="component" value="Unassembled WGS sequence"/>
</dbReference>
<comment type="caution">
    <text evidence="1">The sequence shown here is derived from an EMBL/GenBank/DDBJ whole genome shotgun (WGS) entry which is preliminary data.</text>
</comment>
<feature type="non-terminal residue" evidence="1">
    <location>
        <position position="1"/>
    </location>
</feature>
<dbReference type="RefSeq" id="WP_137624600.1">
    <property type="nucleotide sequence ID" value="NZ_NXLY01000053.1"/>
</dbReference>
<evidence type="ECO:0000313" key="1">
    <source>
        <dbReference type="EMBL" id="TKX32688.1"/>
    </source>
</evidence>
<evidence type="ECO:0000313" key="2">
    <source>
        <dbReference type="Proteomes" id="UP000309584"/>
    </source>
</evidence>
<name>A0ABY2TH51_9BACT</name>
<keyword evidence="2" id="KW-1185">Reference proteome</keyword>
<reference evidence="1 2" key="1">
    <citation type="submission" date="2018-05" db="EMBL/GenBank/DDBJ databases">
        <title>Novel Campyloabacter and Helicobacter Species and Strains.</title>
        <authorList>
            <person name="Mannion A.J."/>
            <person name="Shen Z."/>
            <person name="Fox J.G."/>
        </authorList>
    </citation>
    <scope>NUCLEOTIDE SEQUENCE [LARGE SCALE GENOMIC DNA]</scope>
    <source>
        <strain evidence="2">MIT10-5678</strain>
    </source>
</reference>
<gene>
    <name evidence="1" type="ORF">CQA75_08950</name>
</gene>
<accession>A0ABY2TH51</accession>
<protein>
    <submittedName>
        <fullName evidence="1">Uncharacterized protein</fullName>
    </submittedName>
</protein>
<sequence>IDRADFIQYSHNEEDAYEERSDFIQHSYENRITDLLKLLGKVLDSNNKELCEYARQHDDEFDESKWQEVPPSVNPPYSIGFCTFGTSSRYGITSDFCTEKGEIIKEKMAKAIKDEYDDNFFFIHNTKMYKRKIDINNDGVPENLILISGAYYEALWVYKNGKLDAKASDKIYGDDLHLDGSDTRDNLRAGLDSDAAVVFGLYAMPSNKISQPLKFDFGYPMLGYLYYGVMEFKGKNYITLYNRRFQDDEKSTYPIERIYLLKGDKRELKCTYEKRYIYIRKN</sequence>